<keyword evidence="2" id="KW-1185">Reference proteome</keyword>
<gene>
    <name evidence="1" type="ORF">Apa02nite_004280</name>
</gene>
<organism evidence="1 2">
    <name type="scientific">Actinoplanes palleronii</name>
    <dbReference type="NCBI Taxonomy" id="113570"/>
    <lineage>
        <taxon>Bacteria</taxon>
        <taxon>Bacillati</taxon>
        <taxon>Actinomycetota</taxon>
        <taxon>Actinomycetes</taxon>
        <taxon>Micromonosporales</taxon>
        <taxon>Micromonosporaceae</taxon>
        <taxon>Actinoplanes</taxon>
    </lineage>
</organism>
<reference evidence="1 2" key="1">
    <citation type="submission" date="2021-01" db="EMBL/GenBank/DDBJ databases">
        <title>Whole genome shotgun sequence of Actinoplanes palleronii NBRC 14916.</title>
        <authorList>
            <person name="Komaki H."/>
            <person name="Tamura T."/>
        </authorList>
    </citation>
    <scope>NUCLEOTIDE SEQUENCE [LARGE SCALE GENOMIC DNA]</scope>
    <source>
        <strain evidence="1 2">NBRC 14916</strain>
    </source>
</reference>
<proteinExistence type="predicted"/>
<dbReference type="RefSeq" id="WP_157441672.1">
    <property type="nucleotide sequence ID" value="NZ_BAAATY010000005.1"/>
</dbReference>
<protein>
    <recommendedName>
        <fullName evidence="3">DUF4314 domain-containing protein</fullName>
    </recommendedName>
</protein>
<evidence type="ECO:0000313" key="2">
    <source>
        <dbReference type="Proteomes" id="UP000624709"/>
    </source>
</evidence>
<dbReference type="EMBL" id="BOMS01000009">
    <property type="protein sequence ID" value="GIE64320.1"/>
    <property type="molecule type" value="Genomic_DNA"/>
</dbReference>
<sequence>MEHDLSVVRVPYLPGRPIRVGTVLTQEGELYLVRWDDGAEEEIKPGEYELLAPRDSLRFASFVDAEAVRADFEADPLGIVLRVLGENGTPMTRGQIATYLVDLGVERKRFAAKWRKVQTALASTDGVTVSGEATDLAFAWDGELAVEPVAVAEES</sequence>
<evidence type="ECO:0008006" key="3">
    <source>
        <dbReference type="Google" id="ProtNLM"/>
    </source>
</evidence>
<evidence type="ECO:0000313" key="1">
    <source>
        <dbReference type="EMBL" id="GIE64320.1"/>
    </source>
</evidence>
<name>A0ABQ4B0X3_9ACTN</name>
<accession>A0ABQ4B0X3</accession>
<dbReference type="Proteomes" id="UP000624709">
    <property type="component" value="Unassembled WGS sequence"/>
</dbReference>
<comment type="caution">
    <text evidence="1">The sequence shown here is derived from an EMBL/GenBank/DDBJ whole genome shotgun (WGS) entry which is preliminary data.</text>
</comment>